<gene>
    <name evidence="1" type="ORF">GJV85_00170</name>
</gene>
<organism evidence="1 2">
    <name type="scientific">Sulfurimonas aquatica</name>
    <dbReference type="NCBI Taxonomy" id="2672570"/>
    <lineage>
        <taxon>Bacteria</taxon>
        <taxon>Pseudomonadati</taxon>
        <taxon>Campylobacterota</taxon>
        <taxon>Epsilonproteobacteria</taxon>
        <taxon>Campylobacterales</taxon>
        <taxon>Sulfurimonadaceae</taxon>
        <taxon>Sulfurimonas</taxon>
    </lineage>
</organism>
<dbReference type="KEGG" id="saqt:GJV85_00170"/>
<accession>A0A975GBM7</accession>
<protein>
    <submittedName>
        <fullName evidence="1">Transporter substrate-binding domain-containing protein</fullName>
    </submittedName>
</protein>
<dbReference type="SUPFAM" id="SSF53850">
    <property type="entry name" value="Periplasmic binding protein-like II"/>
    <property type="match status" value="1"/>
</dbReference>
<dbReference type="Proteomes" id="UP000671852">
    <property type="component" value="Chromosome"/>
</dbReference>
<dbReference type="EMBL" id="CP046072">
    <property type="protein sequence ID" value="QSZ40597.1"/>
    <property type="molecule type" value="Genomic_DNA"/>
</dbReference>
<proteinExistence type="predicted"/>
<keyword evidence="2" id="KW-1185">Reference proteome</keyword>
<dbReference type="PANTHER" id="PTHR35936">
    <property type="entry name" value="MEMBRANE-BOUND LYTIC MUREIN TRANSGLYCOSYLASE F"/>
    <property type="match status" value="1"/>
</dbReference>
<dbReference type="PANTHER" id="PTHR35936:SF35">
    <property type="entry name" value="L-CYSTINE-BINDING PROTEIN TCYJ"/>
    <property type="match status" value="1"/>
</dbReference>
<dbReference type="AlphaFoldDB" id="A0A975GBM7"/>
<sequence length="246" mass="28224">MKKICFLILAFVQFISANDYTYKISSGFLEPEVNLVGEVIKEGFSRAGEKLEFQILPNQRSLINANSGINDGDGSRIWEIANFYPNLVRVSVPTHSIDLMILSKKKIFIKKLSDLKFYHVGVIRGMKIAEKIASENTPLSLTMSTNYINLMKMLGDGRLDFIIINKIALYTLISGYKDEAFYMHKKPLMSRLLYMHLHKKHAAMIPKFEKAFTSMHEDGTFKRIQMDFVKKMSAGNTNFLKVIEYD</sequence>
<reference evidence="1" key="2">
    <citation type="submission" date="2021-04" db="EMBL/GenBank/DDBJ databases">
        <title>Isolation and characterization of a novel species of the genus Sulfurimonas.</title>
        <authorList>
            <person name="Fukui M."/>
        </authorList>
    </citation>
    <scope>NUCLEOTIDE SEQUENCE</scope>
    <source>
        <strain evidence="1">H1576</strain>
    </source>
</reference>
<dbReference type="Gene3D" id="3.40.190.10">
    <property type="entry name" value="Periplasmic binding protein-like II"/>
    <property type="match status" value="2"/>
</dbReference>
<reference evidence="1" key="1">
    <citation type="submission" date="2019-11" db="EMBL/GenBank/DDBJ databases">
        <authorList>
            <person name="Kojima H."/>
        </authorList>
    </citation>
    <scope>NUCLEOTIDE SEQUENCE</scope>
    <source>
        <strain evidence="1">H1576</strain>
    </source>
</reference>
<evidence type="ECO:0000313" key="1">
    <source>
        <dbReference type="EMBL" id="QSZ40597.1"/>
    </source>
</evidence>
<evidence type="ECO:0000313" key="2">
    <source>
        <dbReference type="Proteomes" id="UP000671852"/>
    </source>
</evidence>
<dbReference type="RefSeq" id="WP_207561875.1">
    <property type="nucleotide sequence ID" value="NZ_CP046072.1"/>
</dbReference>
<name>A0A975GBM7_9BACT</name>